<dbReference type="OrthoDB" id="10439489at2759"/>
<accession>M2XHK5</accession>
<feature type="region of interest" description="Disordered" evidence="2">
    <location>
        <begin position="41"/>
        <end position="74"/>
    </location>
</feature>
<gene>
    <name evidence="3" type="ORF">Gasu_30060</name>
</gene>
<dbReference type="Proteomes" id="UP000030680">
    <property type="component" value="Unassembled WGS sequence"/>
</dbReference>
<dbReference type="RefSeq" id="XP_005706087.1">
    <property type="nucleotide sequence ID" value="XM_005706030.1"/>
</dbReference>
<evidence type="ECO:0000256" key="1">
    <source>
        <dbReference type="SAM" id="Coils"/>
    </source>
</evidence>
<keyword evidence="4" id="KW-1185">Reference proteome</keyword>
<dbReference type="Gramene" id="EME29567">
    <property type="protein sequence ID" value="EME29567"/>
    <property type="gene ID" value="Gasu_30060"/>
</dbReference>
<dbReference type="KEGG" id="gsl:Gasu_30060"/>
<evidence type="ECO:0000313" key="4">
    <source>
        <dbReference type="Proteomes" id="UP000030680"/>
    </source>
</evidence>
<sequence>MEDETRVEPLFEFEAPKYVDLRYAASEEGFNDGADEWFDQMKRNSSSTDTNYNFSSHDSESGKRHKTAKGTELSASKRFPKGKFRIDCNMVTARTKQSQLKNDGISHDEPKKLNIASPRTQGDDREQILTETTNQINLLSLKGQNHLKIQPNVSKGMQRNSHKLYSSTRAEKLLVPCENEPKTLGDSISKVHAFKITSNKKNKDIVKNMLAKRVPIGNSNEEVDGELEARNMSRTEVFSSKARDSLPHKKATHRNKKATERQKTGTNKRISNCHTTQPQTPNFLTDERALRFRERVEKLREQSKTVMEPRTPKEYGLAWKPKPTQAKTPCFRSDARLRHCVEKALEEREKQSHANRHKEFPSVVAFGQHTARRAEMYKQKSINSHEEMELRRIEEERRKLRETIMKSRENFQRALDAPNLAANSVKTRKSTVPKEFQFHTLRRPNRAL</sequence>
<feature type="region of interest" description="Disordered" evidence="2">
    <location>
        <begin position="95"/>
        <end position="122"/>
    </location>
</feature>
<protein>
    <submittedName>
        <fullName evidence="3">Uncharacterized protein</fullName>
    </submittedName>
</protein>
<evidence type="ECO:0000256" key="2">
    <source>
        <dbReference type="SAM" id="MobiDB-lite"/>
    </source>
</evidence>
<dbReference type="GeneID" id="17088350"/>
<feature type="compositionally biased region" description="Polar residues" evidence="2">
    <location>
        <begin position="264"/>
        <end position="281"/>
    </location>
</feature>
<keyword evidence="1" id="KW-0175">Coiled coil</keyword>
<feature type="coiled-coil region" evidence="1">
    <location>
        <begin position="383"/>
        <end position="410"/>
    </location>
</feature>
<evidence type="ECO:0000313" key="3">
    <source>
        <dbReference type="EMBL" id="EME29567.1"/>
    </source>
</evidence>
<feature type="compositionally biased region" description="Polar residues" evidence="2">
    <location>
        <begin position="43"/>
        <end position="56"/>
    </location>
</feature>
<dbReference type="EMBL" id="KB454507">
    <property type="protein sequence ID" value="EME29567.1"/>
    <property type="molecule type" value="Genomic_DNA"/>
</dbReference>
<feature type="region of interest" description="Disordered" evidence="2">
    <location>
        <begin position="238"/>
        <end position="281"/>
    </location>
</feature>
<name>M2XHK5_GALSU</name>
<reference evidence="4" key="1">
    <citation type="journal article" date="2013" name="Science">
        <title>Gene transfer from bacteria and archaea facilitated evolution of an extremophilic eukaryote.</title>
        <authorList>
            <person name="Schonknecht G."/>
            <person name="Chen W.H."/>
            <person name="Ternes C.M."/>
            <person name="Barbier G.G."/>
            <person name="Shrestha R.P."/>
            <person name="Stanke M."/>
            <person name="Brautigam A."/>
            <person name="Baker B.J."/>
            <person name="Banfield J.F."/>
            <person name="Garavito R.M."/>
            <person name="Carr K."/>
            <person name="Wilkerson C."/>
            <person name="Rensing S.A."/>
            <person name="Gagneul D."/>
            <person name="Dickenson N.E."/>
            <person name="Oesterhelt C."/>
            <person name="Lercher M.J."/>
            <person name="Weber A.P."/>
        </authorList>
    </citation>
    <scope>NUCLEOTIDE SEQUENCE [LARGE SCALE GENOMIC DNA]</scope>
    <source>
        <strain evidence="4">074W</strain>
    </source>
</reference>
<dbReference type="AlphaFoldDB" id="M2XHK5"/>
<organism evidence="3 4">
    <name type="scientific">Galdieria sulphuraria</name>
    <name type="common">Red alga</name>
    <dbReference type="NCBI Taxonomy" id="130081"/>
    <lineage>
        <taxon>Eukaryota</taxon>
        <taxon>Rhodophyta</taxon>
        <taxon>Bangiophyceae</taxon>
        <taxon>Galdieriales</taxon>
        <taxon>Galdieriaceae</taxon>
        <taxon>Galdieria</taxon>
    </lineage>
</organism>
<proteinExistence type="predicted"/>